<evidence type="ECO:0000256" key="2">
    <source>
        <dbReference type="ARBA" id="ARBA00022516"/>
    </source>
</evidence>
<dbReference type="Pfam" id="PF07479">
    <property type="entry name" value="NAD_Gly3P_dh_C"/>
    <property type="match status" value="1"/>
</dbReference>
<feature type="domain" description="Glycerol-3-phosphate dehydrogenase NAD-dependent C-terminal" evidence="14">
    <location>
        <begin position="176"/>
        <end position="306"/>
    </location>
</feature>
<sequence length="321" mass="35747">MNISVLGCGRWGAFLAWYVSHIGHKVMLWGRANSDNLKELRINRSNQYLKLSRDVELTDSLEKAITFGDIILISISAQKLRDFSKRLKEVGNLENKKYVLCMKGLESSTGKRLSQVFKEEMGFGIKSAVWLGPGHVQDFLKGIPNCMVIGSEDIELTKIIVNALNSDLIRFYYGQDLIGNEVGAATKNVIGIAAGMLDGLGYSSLKGALMARGTREISKLVRAMGGNDITIYGLSHLGDYEATLFSENSHNRQFGEDFVKNIKFEKLAEGVSTIEALSILSSKYNIELPICKALYEVIFNNKDAAKELLDLFLRPVKFEFI</sequence>
<evidence type="ECO:0000256" key="11">
    <source>
        <dbReference type="RuleBase" id="RU000437"/>
    </source>
</evidence>
<comment type="catalytic activity">
    <reaction evidence="12">
        <text>sn-glycerol 3-phosphate + NADP(+) = dihydroxyacetone phosphate + NADPH + H(+)</text>
        <dbReference type="Rhea" id="RHEA:11096"/>
        <dbReference type="ChEBI" id="CHEBI:15378"/>
        <dbReference type="ChEBI" id="CHEBI:57597"/>
        <dbReference type="ChEBI" id="CHEBI:57642"/>
        <dbReference type="ChEBI" id="CHEBI:57783"/>
        <dbReference type="ChEBI" id="CHEBI:58349"/>
        <dbReference type="EC" id="1.1.1.94"/>
    </reaction>
</comment>
<evidence type="ECO:0000256" key="1">
    <source>
        <dbReference type="ARBA" id="ARBA00011009"/>
    </source>
</evidence>
<dbReference type="GO" id="GO:0046168">
    <property type="term" value="P:glycerol-3-phosphate catabolic process"/>
    <property type="evidence" value="ECO:0007669"/>
    <property type="project" value="InterPro"/>
</dbReference>
<dbReference type="Pfam" id="PF01210">
    <property type="entry name" value="NAD_Gly3P_dh_N"/>
    <property type="match status" value="1"/>
</dbReference>
<evidence type="ECO:0000256" key="4">
    <source>
        <dbReference type="ARBA" id="ARBA00023002"/>
    </source>
</evidence>
<keyword evidence="5 10" id="KW-0520">NAD</keyword>
<keyword evidence="2" id="KW-0444">Lipid biosynthesis</keyword>
<dbReference type="InterPro" id="IPR011128">
    <property type="entry name" value="G3P_DH_NAD-dep_N"/>
</dbReference>
<dbReference type="SUPFAM" id="SSF51735">
    <property type="entry name" value="NAD(P)-binding Rossmann-fold domains"/>
    <property type="match status" value="1"/>
</dbReference>
<dbReference type="GO" id="GO:0006650">
    <property type="term" value="P:glycerophospholipid metabolic process"/>
    <property type="evidence" value="ECO:0007669"/>
    <property type="project" value="UniProtKB-UniPathway"/>
</dbReference>
<feature type="binding site" evidence="10">
    <location>
        <position position="266"/>
    </location>
    <ligand>
        <name>NAD(+)</name>
        <dbReference type="ChEBI" id="CHEBI:57540"/>
    </ligand>
</feature>
<dbReference type="PANTHER" id="PTHR11728">
    <property type="entry name" value="GLYCEROL-3-PHOSPHATE DEHYDROGENASE"/>
    <property type="match status" value="1"/>
</dbReference>
<dbReference type="PROSITE" id="PS00957">
    <property type="entry name" value="NAD_G3PDH"/>
    <property type="match status" value="1"/>
</dbReference>
<dbReference type="SUPFAM" id="SSF48179">
    <property type="entry name" value="6-phosphogluconate dehydrogenase C-terminal domain-like"/>
    <property type="match status" value="1"/>
</dbReference>
<evidence type="ECO:0000313" key="16">
    <source>
        <dbReference type="Proteomes" id="UP000286268"/>
    </source>
</evidence>
<keyword evidence="4 11" id="KW-0560">Oxidoreductase</keyword>
<keyword evidence="8" id="KW-1208">Phospholipid metabolism</keyword>
<dbReference type="EMBL" id="CP025746">
    <property type="protein sequence ID" value="QAA34420.1"/>
    <property type="molecule type" value="Genomic_DNA"/>
</dbReference>
<dbReference type="UniPathway" id="UPA00940"/>
<evidence type="ECO:0000256" key="8">
    <source>
        <dbReference type="ARBA" id="ARBA00023264"/>
    </source>
</evidence>
<evidence type="ECO:0000256" key="7">
    <source>
        <dbReference type="ARBA" id="ARBA00023209"/>
    </source>
</evidence>
<dbReference type="OrthoDB" id="9812273at2"/>
<evidence type="ECO:0000256" key="6">
    <source>
        <dbReference type="ARBA" id="ARBA00023098"/>
    </source>
</evidence>
<evidence type="ECO:0000256" key="3">
    <source>
        <dbReference type="ARBA" id="ARBA00022857"/>
    </source>
</evidence>
<dbReference type="InterPro" id="IPR006109">
    <property type="entry name" value="G3P_DH_NAD-dep_C"/>
</dbReference>
<dbReference type="InterPro" id="IPR036291">
    <property type="entry name" value="NAD(P)-bd_dom_sf"/>
</dbReference>
<evidence type="ECO:0000259" key="13">
    <source>
        <dbReference type="Pfam" id="PF01210"/>
    </source>
</evidence>
<proteinExistence type="inferred from homology"/>
<dbReference type="GO" id="GO:0005975">
    <property type="term" value="P:carbohydrate metabolic process"/>
    <property type="evidence" value="ECO:0007669"/>
    <property type="project" value="InterPro"/>
</dbReference>
<organism evidence="15 16">
    <name type="scientific">Clostridium manihotivorum</name>
    <dbReference type="NCBI Taxonomy" id="2320868"/>
    <lineage>
        <taxon>Bacteria</taxon>
        <taxon>Bacillati</taxon>
        <taxon>Bacillota</taxon>
        <taxon>Clostridia</taxon>
        <taxon>Eubacteriales</taxon>
        <taxon>Clostridiaceae</taxon>
        <taxon>Clostridium</taxon>
    </lineage>
</organism>
<dbReference type="EC" id="1.1.1.94" evidence="12"/>
<dbReference type="RefSeq" id="WP_128215135.1">
    <property type="nucleotide sequence ID" value="NZ_CP025746.1"/>
</dbReference>
<dbReference type="InterPro" id="IPR013328">
    <property type="entry name" value="6PGD_dom2"/>
</dbReference>
<dbReference type="InterPro" id="IPR008927">
    <property type="entry name" value="6-PGluconate_DH-like_C_sf"/>
</dbReference>
<dbReference type="GO" id="GO:0141153">
    <property type="term" value="F:glycerol-3-phosphate dehydrogenase (NADP+) activity"/>
    <property type="evidence" value="ECO:0007669"/>
    <property type="project" value="RHEA"/>
</dbReference>
<dbReference type="PRINTS" id="PR00077">
    <property type="entry name" value="GPDHDRGNASE"/>
</dbReference>
<dbReference type="Gene3D" id="1.10.1040.10">
    <property type="entry name" value="N-(1-d-carboxylethyl)-l-norvaline Dehydrogenase, domain 2"/>
    <property type="match status" value="1"/>
</dbReference>
<dbReference type="GO" id="GO:0008654">
    <property type="term" value="P:phospholipid biosynthetic process"/>
    <property type="evidence" value="ECO:0007669"/>
    <property type="project" value="UniProtKB-KW"/>
</dbReference>
<protein>
    <recommendedName>
        <fullName evidence="12">Glycerol-3-phosphate dehydrogenase</fullName>
        <ecNumber evidence="12">1.1.1.94</ecNumber>
    </recommendedName>
</protein>
<feature type="active site" description="Proton acceptor" evidence="9">
    <location>
        <position position="187"/>
    </location>
</feature>
<dbReference type="Gene3D" id="3.40.50.720">
    <property type="entry name" value="NAD(P)-binding Rossmann-like Domain"/>
    <property type="match status" value="1"/>
</dbReference>
<evidence type="ECO:0000256" key="5">
    <source>
        <dbReference type="ARBA" id="ARBA00023027"/>
    </source>
</evidence>
<gene>
    <name evidence="15" type="ORF">C1I91_23815</name>
</gene>
<dbReference type="InterPro" id="IPR006168">
    <property type="entry name" value="G3P_DH_NAD-dep"/>
</dbReference>
<evidence type="ECO:0000256" key="12">
    <source>
        <dbReference type="RuleBase" id="RU000439"/>
    </source>
</evidence>
<keyword evidence="3" id="KW-0521">NADP</keyword>
<comment type="similarity">
    <text evidence="1 11">Belongs to the NAD-dependent glycerol-3-phosphate dehydrogenase family.</text>
</comment>
<dbReference type="PIRSF" id="PIRSF000114">
    <property type="entry name" value="Glycerol-3-P_dh"/>
    <property type="match status" value="1"/>
</dbReference>
<dbReference type="GO" id="GO:0005829">
    <property type="term" value="C:cytosol"/>
    <property type="evidence" value="ECO:0007669"/>
    <property type="project" value="TreeGrafter"/>
</dbReference>
<evidence type="ECO:0000256" key="10">
    <source>
        <dbReference type="PIRSR" id="PIRSR000114-3"/>
    </source>
</evidence>
<evidence type="ECO:0000313" key="15">
    <source>
        <dbReference type="EMBL" id="QAA34420.1"/>
    </source>
</evidence>
<dbReference type="AlphaFoldDB" id="A0A3R5UB67"/>
<dbReference type="GO" id="GO:0051287">
    <property type="term" value="F:NAD binding"/>
    <property type="evidence" value="ECO:0007669"/>
    <property type="project" value="InterPro"/>
</dbReference>
<dbReference type="PANTHER" id="PTHR11728:SF1">
    <property type="entry name" value="GLYCEROL-3-PHOSPHATE DEHYDROGENASE [NAD(+)] 2, CHLOROPLASTIC"/>
    <property type="match status" value="1"/>
</dbReference>
<reference evidence="15 16" key="1">
    <citation type="submission" date="2018-01" db="EMBL/GenBank/DDBJ databases">
        <title>Genome Sequencing and Assembly of Anaerobacter polyendosporus strain CT4.</title>
        <authorList>
            <person name="Tachaapaikoon C."/>
            <person name="Sutheeworapong S."/>
            <person name="Jenjaroenpun P."/>
            <person name="Wongsurawat T."/>
            <person name="Nookeaw I."/>
            <person name="Cheawchanlertfa P."/>
            <person name="Kosugi A."/>
            <person name="Cheevadhanarak S."/>
            <person name="Ratanakhanokchai K."/>
        </authorList>
    </citation>
    <scope>NUCLEOTIDE SEQUENCE [LARGE SCALE GENOMIC DNA]</scope>
    <source>
        <strain evidence="15 16">CT4</strain>
    </source>
</reference>
<name>A0A3R5UB67_9CLOT</name>
<keyword evidence="6" id="KW-0443">Lipid metabolism</keyword>
<feature type="binding site" evidence="10">
    <location>
        <begin position="7"/>
        <end position="12"/>
    </location>
    <ligand>
        <name>NAD(+)</name>
        <dbReference type="ChEBI" id="CHEBI:57540"/>
    </ligand>
</feature>
<dbReference type="KEGG" id="cmah:C1I91_23815"/>
<keyword evidence="16" id="KW-1185">Reference proteome</keyword>
<accession>A0A3R5UB67</accession>
<feature type="domain" description="Glycerol-3-phosphate dehydrogenase NAD-dependent N-terminal" evidence="13">
    <location>
        <begin position="3"/>
        <end position="155"/>
    </location>
</feature>
<dbReference type="Proteomes" id="UP000286268">
    <property type="component" value="Chromosome"/>
</dbReference>
<evidence type="ECO:0000256" key="9">
    <source>
        <dbReference type="PIRSR" id="PIRSR000114-1"/>
    </source>
</evidence>
<evidence type="ECO:0000259" key="14">
    <source>
        <dbReference type="Pfam" id="PF07479"/>
    </source>
</evidence>
<dbReference type="NCBIfam" id="NF000940">
    <property type="entry name" value="PRK00094.1-2"/>
    <property type="match status" value="1"/>
</dbReference>
<keyword evidence="7" id="KW-0594">Phospholipid biosynthesis</keyword>